<keyword evidence="4" id="KW-1133">Transmembrane helix</keyword>
<proteinExistence type="inferred from homology"/>
<dbReference type="Proteomes" id="UP000318509">
    <property type="component" value="Unassembled WGS sequence"/>
</dbReference>
<evidence type="ECO:0000313" key="6">
    <source>
        <dbReference type="Proteomes" id="UP000318509"/>
    </source>
</evidence>
<dbReference type="Gene3D" id="3.90.550.10">
    <property type="entry name" value="Spore Coat Polysaccharide Biosynthesis Protein SpsA, Chain A"/>
    <property type="match status" value="1"/>
</dbReference>
<feature type="transmembrane region" description="Helical" evidence="4">
    <location>
        <begin position="432"/>
        <end position="455"/>
    </location>
</feature>
<reference evidence="5 6" key="1">
    <citation type="journal article" date="2019" name="Nat. Microbiol.">
        <title>Mediterranean grassland soil C-N compound turnover is dependent on rainfall and depth, and is mediated by genomically divergent microorganisms.</title>
        <authorList>
            <person name="Diamond S."/>
            <person name="Andeer P.F."/>
            <person name="Li Z."/>
            <person name="Crits-Christoph A."/>
            <person name="Burstein D."/>
            <person name="Anantharaman K."/>
            <person name="Lane K.R."/>
            <person name="Thomas B.C."/>
            <person name="Pan C."/>
            <person name="Northen T.R."/>
            <person name="Banfield J.F."/>
        </authorList>
    </citation>
    <scope>NUCLEOTIDE SEQUENCE [LARGE SCALE GENOMIC DNA]</scope>
    <source>
        <strain evidence="5">NP_3</strain>
    </source>
</reference>
<feature type="transmembrane region" description="Helical" evidence="4">
    <location>
        <begin position="399"/>
        <end position="420"/>
    </location>
</feature>
<keyword evidence="4" id="KW-0472">Membrane</keyword>
<gene>
    <name evidence="5" type="ORF">E6H00_01590</name>
</gene>
<dbReference type="PANTHER" id="PTHR43630:SF1">
    <property type="entry name" value="POLY-BETA-1,6-N-ACETYL-D-GLUCOSAMINE SYNTHASE"/>
    <property type="match status" value="1"/>
</dbReference>
<dbReference type="AlphaFoldDB" id="A0A537KBN7"/>
<evidence type="ECO:0000256" key="2">
    <source>
        <dbReference type="ARBA" id="ARBA00022676"/>
    </source>
</evidence>
<accession>A0A537KBN7</accession>
<organism evidence="5 6">
    <name type="scientific">Candidatus Segetimicrobium genomatis</name>
    <dbReference type="NCBI Taxonomy" id="2569760"/>
    <lineage>
        <taxon>Bacteria</taxon>
        <taxon>Bacillati</taxon>
        <taxon>Candidatus Sysuimicrobiota</taxon>
        <taxon>Candidatus Sysuimicrobiia</taxon>
        <taxon>Candidatus Sysuimicrobiales</taxon>
        <taxon>Candidatus Segetimicrobiaceae</taxon>
        <taxon>Candidatus Segetimicrobium</taxon>
    </lineage>
</organism>
<feature type="transmembrane region" description="Helical" evidence="4">
    <location>
        <begin position="12"/>
        <end position="30"/>
    </location>
</feature>
<evidence type="ECO:0000256" key="4">
    <source>
        <dbReference type="SAM" id="Phobius"/>
    </source>
</evidence>
<dbReference type="PANTHER" id="PTHR43630">
    <property type="entry name" value="POLY-BETA-1,6-N-ACETYL-D-GLUCOSAMINE SYNTHASE"/>
    <property type="match status" value="1"/>
</dbReference>
<dbReference type="SUPFAM" id="SSF53448">
    <property type="entry name" value="Nucleotide-diphospho-sugar transferases"/>
    <property type="match status" value="1"/>
</dbReference>
<keyword evidence="4" id="KW-0812">Transmembrane</keyword>
<name>A0A537KBN7_9BACT</name>
<comment type="caution">
    <text evidence="5">The sequence shown here is derived from an EMBL/GenBank/DDBJ whole genome shotgun (WGS) entry which is preliminary data.</text>
</comment>
<keyword evidence="3 5" id="KW-0808">Transferase</keyword>
<evidence type="ECO:0000256" key="1">
    <source>
        <dbReference type="ARBA" id="ARBA00006739"/>
    </source>
</evidence>
<feature type="transmembrane region" description="Helical" evidence="4">
    <location>
        <begin position="42"/>
        <end position="61"/>
    </location>
</feature>
<evidence type="ECO:0000256" key="3">
    <source>
        <dbReference type="ARBA" id="ARBA00022679"/>
    </source>
</evidence>
<feature type="transmembrane region" description="Helical" evidence="4">
    <location>
        <begin position="368"/>
        <end position="387"/>
    </location>
</feature>
<dbReference type="InterPro" id="IPR029044">
    <property type="entry name" value="Nucleotide-diphossugar_trans"/>
</dbReference>
<evidence type="ECO:0000313" key="5">
    <source>
        <dbReference type="EMBL" id="TMI93188.1"/>
    </source>
</evidence>
<comment type="similarity">
    <text evidence="1">Belongs to the glycosyltransferase 2 family.</text>
</comment>
<dbReference type="GO" id="GO:0016757">
    <property type="term" value="F:glycosyltransferase activity"/>
    <property type="evidence" value="ECO:0007669"/>
    <property type="project" value="UniProtKB-KW"/>
</dbReference>
<dbReference type="EMBL" id="VBAK01000035">
    <property type="protein sequence ID" value="TMI93188.1"/>
    <property type="molecule type" value="Genomic_DNA"/>
</dbReference>
<sequence length="491" mass="55143">MAAEPWKSRRPWPLLVPLGVYALLLAWIGFSAAAVQGYDFSYLLYALANLIVFTEAIDFGLRLYVHRRHTAVTSDLSRGAVRHLSIDLPAAQRKGSGPGTGRTAARPWAIIASVFNLGDEVDEFMERLAPYREHIWLISDGSTDNTAKRLQLSGWRCLDEEVNRHKPGALRHLLSKLPPQIETVMVIDPDVKICGRHEGSLADLERVIADLQQSGAAAACPRIAIEPDGFLARFQMLEYTLACVVGKRSHADFVVTSGASIYRRDALERALEQHSLSIYAEDLENAVILLHDGERIYYDGRLLVSSHGPHTLRHWYSQRVGWFYGLVRVYTQRSRELWRIGRRTPFAMYTFVAYMGVLGLGLHVLRIAAAALLLVSALAILDRLFALDMLHTGGAINPVYFAGTVGSYLVLALFALFTVVPRRERTYVAPILPLYFLYALVHTAPMTVGFGNWVALRLWGRRLYRDHYQAHEDDTVRLPRLARNGFRAPAA</sequence>
<protein>
    <submittedName>
        <fullName evidence="5">Glycosyltransferase family 2 protein</fullName>
    </submittedName>
</protein>
<keyword evidence="2" id="KW-0328">Glycosyltransferase</keyword>